<gene>
    <name evidence="1" type="ORF">theurythT_07410</name>
</gene>
<name>A0ABQ6H165_9GAMM</name>
<comment type="caution">
    <text evidence="1">The sequence shown here is derived from an EMBL/GenBank/DDBJ whole genome shotgun (WGS) entry which is preliminary data.</text>
</comment>
<dbReference type="Gene3D" id="1.20.120.330">
    <property type="entry name" value="Nucleotidyltransferases domain 2"/>
    <property type="match status" value="1"/>
</dbReference>
<accession>A0ABQ6H165</accession>
<dbReference type="InterPro" id="IPR010235">
    <property type="entry name" value="HepT"/>
</dbReference>
<protein>
    <submittedName>
        <fullName evidence="1">Nucleotidyltransferase</fullName>
    </submittedName>
</protein>
<dbReference type="Proteomes" id="UP001157133">
    <property type="component" value="Unassembled WGS sequence"/>
</dbReference>
<sequence length="137" mass="16130">MSNDIRWHQRLANFDLALKELADAVTITEQRQLSRLEEQGLIQAFEYNYELAWNTIKDFYQDQGELSIQGSRDAFRLAFQRGLIEDGQLWMEMIKSRVLTSHTYNKETARRVANQIICDFYPAFVLLNNVLHQKKGM</sequence>
<dbReference type="EMBL" id="BSSU01000003">
    <property type="protein sequence ID" value="GLX81289.1"/>
    <property type="molecule type" value="Genomic_DNA"/>
</dbReference>
<organism evidence="1 2">
    <name type="scientific">Thalassotalea eurytherma</name>
    <dbReference type="NCBI Taxonomy" id="1144278"/>
    <lineage>
        <taxon>Bacteria</taxon>
        <taxon>Pseudomonadati</taxon>
        <taxon>Pseudomonadota</taxon>
        <taxon>Gammaproteobacteria</taxon>
        <taxon>Alteromonadales</taxon>
        <taxon>Colwelliaceae</taxon>
        <taxon>Thalassotalea</taxon>
    </lineage>
</organism>
<dbReference type="SUPFAM" id="SSF81593">
    <property type="entry name" value="Nucleotidyltransferase substrate binding subunit/domain"/>
    <property type="match status" value="1"/>
</dbReference>
<keyword evidence="2" id="KW-1185">Reference proteome</keyword>
<dbReference type="RefSeq" id="WP_284206611.1">
    <property type="nucleotide sequence ID" value="NZ_BSSU01000003.1"/>
</dbReference>
<proteinExistence type="predicted"/>
<dbReference type="Pfam" id="PF08780">
    <property type="entry name" value="NTase_sub_bind"/>
    <property type="match status" value="1"/>
</dbReference>
<evidence type="ECO:0000313" key="1">
    <source>
        <dbReference type="EMBL" id="GLX81289.1"/>
    </source>
</evidence>
<reference evidence="1 2" key="1">
    <citation type="submission" date="2023-03" db="EMBL/GenBank/DDBJ databases">
        <title>Draft genome sequence of Thalassotalea eurytherma JCM 18482T.</title>
        <authorList>
            <person name="Sawabe T."/>
        </authorList>
    </citation>
    <scope>NUCLEOTIDE SEQUENCE [LARGE SCALE GENOMIC DNA]</scope>
    <source>
        <strain evidence="1 2">JCM 18482</strain>
    </source>
</reference>
<dbReference type="NCBIfam" id="TIGR01987">
    <property type="entry name" value="HI0074"/>
    <property type="match status" value="1"/>
</dbReference>
<evidence type="ECO:0000313" key="2">
    <source>
        <dbReference type="Proteomes" id="UP001157133"/>
    </source>
</evidence>